<dbReference type="EMBL" id="CAADRP010001541">
    <property type="protein sequence ID" value="VFU40241.1"/>
    <property type="molecule type" value="Genomic_DNA"/>
</dbReference>
<proteinExistence type="predicted"/>
<dbReference type="AlphaFoldDB" id="A0A6N2LHC0"/>
<protein>
    <submittedName>
        <fullName evidence="1">Uncharacterized protein</fullName>
    </submittedName>
</protein>
<reference evidence="1" key="1">
    <citation type="submission" date="2019-03" db="EMBL/GenBank/DDBJ databases">
        <authorList>
            <person name="Mank J."/>
            <person name="Almeida P."/>
        </authorList>
    </citation>
    <scope>NUCLEOTIDE SEQUENCE</scope>
    <source>
        <strain evidence="1">78183</strain>
    </source>
</reference>
<organism evidence="1">
    <name type="scientific">Salix viminalis</name>
    <name type="common">Common osier</name>
    <name type="synonym">Basket willow</name>
    <dbReference type="NCBI Taxonomy" id="40686"/>
    <lineage>
        <taxon>Eukaryota</taxon>
        <taxon>Viridiplantae</taxon>
        <taxon>Streptophyta</taxon>
        <taxon>Embryophyta</taxon>
        <taxon>Tracheophyta</taxon>
        <taxon>Spermatophyta</taxon>
        <taxon>Magnoliopsida</taxon>
        <taxon>eudicotyledons</taxon>
        <taxon>Gunneridae</taxon>
        <taxon>Pentapetalae</taxon>
        <taxon>rosids</taxon>
        <taxon>fabids</taxon>
        <taxon>Malpighiales</taxon>
        <taxon>Salicaceae</taxon>
        <taxon>Saliceae</taxon>
        <taxon>Salix</taxon>
    </lineage>
</organism>
<gene>
    <name evidence="1" type="ORF">SVIM_LOCUS229239</name>
</gene>
<sequence>MSKELRMAGKARLDTFGLIKHQIHLALKRKIQRSAGQAMLSLQIHKGGILQQNIITYFLFSNPLFNFVLQLQNAFSSSLGTRSNPEFLHLSPETGSWKFLRQLLSMLAPFLSAFIPSWPALSHVGSGVFILEVAVVICYVQGLNDATIPGAETSPKHFSISICFPSTMISQACLGNRNLFFYSAQLGGIEKYLQDSISVAYFNKFPGSCTEDISPEGSIRTEFNETRCRFQQRVRAPHDLTGSIVGNR</sequence>
<accession>A0A6N2LHC0</accession>
<name>A0A6N2LHC0_SALVM</name>
<evidence type="ECO:0000313" key="1">
    <source>
        <dbReference type="EMBL" id="VFU40241.1"/>
    </source>
</evidence>